<comment type="caution">
    <text evidence="4">The sequence shown here is derived from an EMBL/GenBank/DDBJ whole genome shotgun (WGS) entry which is preliminary data.</text>
</comment>
<dbReference type="PANTHER" id="PTHR30290:SF83">
    <property type="entry name" value="ABC TRANSPORTER SUBSTRATE-BINDING PROTEIN"/>
    <property type="match status" value="1"/>
</dbReference>
<dbReference type="Proteomes" id="UP001597302">
    <property type="component" value="Unassembled WGS sequence"/>
</dbReference>
<dbReference type="Gene3D" id="3.10.105.10">
    <property type="entry name" value="Dipeptide-binding Protein, Domain 3"/>
    <property type="match status" value="1"/>
</dbReference>
<dbReference type="PIRSF" id="PIRSF002741">
    <property type="entry name" value="MppA"/>
    <property type="match status" value="1"/>
</dbReference>
<dbReference type="Gene3D" id="3.90.76.10">
    <property type="entry name" value="Dipeptide-binding Protein, Domain 1"/>
    <property type="match status" value="1"/>
</dbReference>
<proteinExistence type="inferred from homology"/>
<dbReference type="RefSeq" id="WP_131575847.1">
    <property type="nucleotide sequence ID" value="NZ_CBCSAJ010000043.1"/>
</dbReference>
<comment type="subcellular location">
    <subcellularLocation>
        <location evidence="1">Periplasm</location>
    </subcellularLocation>
</comment>
<evidence type="ECO:0000313" key="5">
    <source>
        <dbReference type="Proteomes" id="UP001597302"/>
    </source>
</evidence>
<reference evidence="5" key="1">
    <citation type="journal article" date="2019" name="Int. J. Syst. Evol. Microbiol.">
        <title>The Global Catalogue of Microorganisms (GCM) 10K type strain sequencing project: providing services to taxonomists for standard genome sequencing and annotation.</title>
        <authorList>
            <consortium name="The Broad Institute Genomics Platform"/>
            <consortium name="The Broad Institute Genome Sequencing Center for Infectious Disease"/>
            <person name="Wu L."/>
            <person name="Ma J."/>
        </authorList>
    </citation>
    <scope>NUCLEOTIDE SEQUENCE [LARGE SCALE GENOMIC DNA]</scope>
    <source>
        <strain evidence="5">CCM 8875</strain>
    </source>
</reference>
<keyword evidence="5" id="KW-1185">Reference proteome</keyword>
<dbReference type="SUPFAM" id="SSF53850">
    <property type="entry name" value="Periplasmic binding protein-like II"/>
    <property type="match status" value="1"/>
</dbReference>
<feature type="domain" description="Solute-binding protein family 5" evidence="3">
    <location>
        <begin position="58"/>
        <end position="429"/>
    </location>
</feature>
<evidence type="ECO:0000313" key="4">
    <source>
        <dbReference type="EMBL" id="MFD1483418.1"/>
    </source>
</evidence>
<gene>
    <name evidence="4" type="ORF">ACFQ5P_19165</name>
</gene>
<dbReference type="InterPro" id="IPR000914">
    <property type="entry name" value="SBP_5_dom"/>
</dbReference>
<sequence>MDEGSILRVALDWQVDEIDPPRSFGGWNTGRVVQQTHESLMEDDFEKHPAVEGEPTALVPRLAISCEISNNECRFLFRLRSGIRFHDGAALDAEAVVLNYARMCDPSSKFFSAVVSDLNQSAVEMLASVRALDPMTVEITTKAPAPDFLRYMTQEDAPGAQSLVSPLALQQHGPDGCADRAPGTGPFRFHRRFQTEHGSGVELVRNDDYWGGAPKLSGIRFLPFPDLKDRVRALREGEVDLAYSLEGANLEDLAAEGFSIPECAPPYLWYLVFNSRDPQIGDVRIRRAIAHAINRNALSSELFPGATVPAVSALPPGSSSHNPQSAEYYPYDPQLARALLAEAGVANRLTLRAFGAKHGSAQLDPGMIYARIAADLAAVGIKLEVELHPDWVVYCNQWRKGAARAVSFTEMSWGMSSDLWLRQILHSANASPTGFNAGFAADPLLDDLLDRAAVTLPLRERIALYRMADARIMDQLPILPLLNSRRGMFGHSPSLRGLTITNQCWNDFRNVWLE</sequence>
<dbReference type="Pfam" id="PF00496">
    <property type="entry name" value="SBP_bac_5"/>
    <property type="match status" value="1"/>
</dbReference>
<organism evidence="4 5">
    <name type="scientific">Paracoccus nototheniae</name>
    <dbReference type="NCBI Taxonomy" id="2489002"/>
    <lineage>
        <taxon>Bacteria</taxon>
        <taxon>Pseudomonadati</taxon>
        <taxon>Pseudomonadota</taxon>
        <taxon>Alphaproteobacteria</taxon>
        <taxon>Rhodobacterales</taxon>
        <taxon>Paracoccaceae</taxon>
        <taxon>Paracoccus</taxon>
    </lineage>
</organism>
<dbReference type="InterPro" id="IPR030678">
    <property type="entry name" value="Peptide/Ni-bd"/>
</dbReference>
<protein>
    <submittedName>
        <fullName evidence="4">ABC transporter substrate-binding protein</fullName>
    </submittedName>
</protein>
<evidence type="ECO:0000256" key="2">
    <source>
        <dbReference type="ARBA" id="ARBA00005695"/>
    </source>
</evidence>
<comment type="similarity">
    <text evidence="2">Belongs to the bacterial solute-binding protein 5 family.</text>
</comment>
<name>A0ABW4E2T0_9RHOB</name>
<evidence type="ECO:0000259" key="3">
    <source>
        <dbReference type="Pfam" id="PF00496"/>
    </source>
</evidence>
<accession>A0ABW4E2T0</accession>
<dbReference type="InterPro" id="IPR039424">
    <property type="entry name" value="SBP_5"/>
</dbReference>
<evidence type="ECO:0000256" key="1">
    <source>
        <dbReference type="ARBA" id="ARBA00004418"/>
    </source>
</evidence>
<dbReference type="Gene3D" id="3.40.190.10">
    <property type="entry name" value="Periplasmic binding protein-like II"/>
    <property type="match status" value="1"/>
</dbReference>
<dbReference type="PANTHER" id="PTHR30290">
    <property type="entry name" value="PERIPLASMIC BINDING COMPONENT OF ABC TRANSPORTER"/>
    <property type="match status" value="1"/>
</dbReference>
<dbReference type="EMBL" id="JBHTOQ010000054">
    <property type="protein sequence ID" value="MFD1483418.1"/>
    <property type="molecule type" value="Genomic_DNA"/>
</dbReference>